<reference evidence="7" key="1">
    <citation type="submission" date="2015-05" db="EMBL/GenBank/DDBJ databases">
        <authorList>
            <person name="Collingro A."/>
        </authorList>
    </citation>
    <scope>NUCLEOTIDE SEQUENCE [LARGE SCALE GENOMIC DNA]</scope>
    <source>
        <strain evidence="7">Ps</strain>
    </source>
</reference>
<dbReference type="EMBL" id="CWGI01000001">
    <property type="protein sequence ID" value="CRX37047.1"/>
    <property type="molecule type" value="Genomic_DNA"/>
</dbReference>
<dbReference type="InterPro" id="IPR001790">
    <property type="entry name" value="Ribosomal_uL10"/>
</dbReference>
<keyword evidence="3 5" id="KW-0687">Ribonucleoprotein</keyword>
<organism evidence="6 7">
    <name type="scientific">Candidatus Hepatoplasma crinochetorum</name>
    <dbReference type="NCBI Taxonomy" id="295596"/>
    <lineage>
        <taxon>Bacteria</taxon>
        <taxon>Bacillati</taxon>
        <taxon>Mycoplasmatota</taxon>
        <taxon>Mollicutes</taxon>
        <taxon>Candidatus Hepatoplasmataceae</taxon>
        <taxon>Candidatus Hepatoplasma</taxon>
    </lineage>
</organism>
<evidence type="ECO:0000256" key="5">
    <source>
        <dbReference type="HAMAP-Rule" id="MF_00362"/>
    </source>
</evidence>
<evidence type="ECO:0000256" key="2">
    <source>
        <dbReference type="ARBA" id="ARBA00022980"/>
    </source>
</evidence>
<dbReference type="Pfam" id="PF00466">
    <property type="entry name" value="Ribosomal_L10"/>
    <property type="match status" value="1"/>
</dbReference>
<dbReference type="GO" id="GO:0005840">
    <property type="term" value="C:ribosome"/>
    <property type="evidence" value="ECO:0007669"/>
    <property type="project" value="UniProtKB-KW"/>
</dbReference>
<protein>
    <recommendedName>
        <fullName evidence="4 5">Large ribosomal subunit protein uL10</fullName>
    </recommendedName>
</protein>
<keyword evidence="5" id="KW-0699">rRNA-binding</keyword>
<comment type="subunit">
    <text evidence="5">Part of the ribosomal stalk of the 50S ribosomal subunit. The N-terminus interacts with L11 and the large rRNA to form the base of the stalk. The C-terminus forms an elongated spine to which L12 dimers bind in a sequential fashion forming a multimeric L10(L12)X complex.</text>
</comment>
<dbReference type="GO" id="GO:0070180">
    <property type="term" value="F:large ribosomal subunit rRNA binding"/>
    <property type="evidence" value="ECO:0007669"/>
    <property type="project" value="UniProtKB-UniRule"/>
</dbReference>
<evidence type="ECO:0000313" key="7">
    <source>
        <dbReference type="Proteomes" id="UP000242141"/>
    </source>
</evidence>
<accession>A0A0G7ZLM2</accession>
<evidence type="ECO:0000256" key="3">
    <source>
        <dbReference type="ARBA" id="ARBA00023274"/>
    </source>
</evidence>
<dbReference type="Proteomes" id="UP000242141">
    <property type="component" value="Unassembled WGS sequence"/>
</dbReference>
<dbReference type="PANTHER" id="PTHR11560">
    <property type="entry name" value="39S RIBOSOMAL PROTEIN L10, MITOCHONDRIAL"/>
    <property type="match status" value="1"/>
</dbReference>
<dbReference type="SUPFAM" id="SSF160369">
    <property type="entry name" value="Ribosomal protein L10-like"/>
    <property type="match status" value="1"/>
</dbReference>
<dbReference type="InterPro" id="IPR043141">
    <property type="entry name" value="Ribosomal_uL10-like_sf"/>
</dbReference>
<sequence>MLTRQDKKVQIENLTKKINNSYAIIVWGYHGLKATDISLIKAKIKEVEGLDKVYKNRIAKIAFKDASKPEIVDYLKDSSSFLIIPAEKSQALAELYKLIKQFTKGKKDPQIKLKAGYIDNIFYGPKEILEIASLPGKDILLSMLLSALQGNIRNLAVVLTEIAKKEN</sequence>
<evidence type="ECO:0000313" key="6">
    <source>
        <dbReference type="EMBL" id="CRX37047.1"/>
    </source>
</evidence>
<proteinExistence type="inferred from homology"/>
<dbReference type="InterPro" id="IPR022973">
    <property type="entry name" value="Ribosomal_uL10_bac"/>
</dbReference>
<name>A0A0G7ZLM2_9MOLU</name>
<evidence type="ECO:0000256" key="4">
    <source>
        <dbReference type="ARBA" id="ARBA00035202"/>
    </source>
</evidence>
<evidence type="ECO:0000256" key="1">
    <source>
        <dbReference type="ARBA" id="ARBA00008889"/>
    </source>
</evidence>
<gene>
    <name evidence="5" type="primary">rplJ</name>
    <name evidence="6" type="ORF">HEPPS_02510</name>
</gene>
<dbReference type="Gene3D" id="3.30.70.1730">
    <property type="match status" value="1"/>
</dbReference>
<keyword evidence="5" id="KW-0694">RNA-binding</keyword>
<dbReference type="GO" id="GO:0006412">
    <property type="term" value="P:translation"/>
    <property type="evidence" value="ECO:0007669"/>
    <property type="project" value="UniProtKB-UniRule"/>
</dbReference>
<comment type="function">
    <text evidence="5">Forms part of the ribosomal stalk, playing a central role in the interaction of the ribosome with GTP-bound translation factors.</text>
</comment>
<keyword evidence="7" id="KW-1185">Reference proteome</keyword>
<dbReference type="NCBIfam" id="NF000955">
    <property type="entry name" value="PRK00099.1-1"/>
    <property type="match status" value="1"/>
</dbReference>
<dbReference type="AlphaFoldDB" id="A0A0G7ZLM2"/>
<keyword evidence="2 5" id="KW-0689">Ribosomal protein</keyword>
<dbReference type="GO" id="GO:1990904">
    <property type="term" value="C:ribonucleoprotein complex"/>
    <property type="evidence" value="ECO:0007669"/>
    <property type="project" value="UniProtKB-KW"/>
</dbReference>
<dbReference type="CDD" id="cd05797">
    <property type="entry name" value="Ribosomal_L10"/>
    <property type="match status" value="1"/>
</dbReference>
<dbReference type="HAMAP" id="MF_00362">
    <property type="entry name" value="Ribosomal_uL10"/>
    <property type="match status" value="1"/>
</dbReference>
<dbReference type="InterPro" id="IPR047865">
    <property type="entry name" value="Ribosomal_uL10_bac_type"/>
</dbReference>
<comment type="similarity">
    <text evidence="1 5">Belongs to the universal ribosomal protein uL10 family.</text>
</comment>